<evidence type="ECO:0000313" key="1">
    <source>
        <dbReference type="EMBL" id="RIH64930.1"/>
    </source>
</evidence>
<sequence length="72" mass="8446">MKQFNAQRLQAFIIIFVFPEGFSGYGQSFDWFIAEGNVHLKEERDSAFYSGRQNDFNNNRILADSAYYYKSS</sequence>
<dbReference type="EMBL" id="QWET01000008">
    <property type="protein sequence ID" value="RIH64930.1"/>
    <property type="molecule type" value="Genomic_DNA"/>
</dbReference>
<name>A0A399D3G0_9BACT</name>
<dbReference type="AlphaFoldDB" id="A0A399D3G0"/>
<keyword evidence="2" id="KW-1185">Reference proteome</keyword>
<proteinExistence type="predicted"/>
<comment type="caution">
    <text evidence="1">The sequence shown here is derived from an EMBL/GenBank/DDBJ whole genome shotgun (WGS) entry which is preliminary data.</text>
</comment>
<accession>A0A399D3G0</accession>
<reference evidence="1 2" key="1">
    <citation type="journal article" date="2015" name="Int. J. Syst. Evol. Microbiol.">
        <title>Mariniphaga sediminis sp. nov., isolated from coastal sediment.</title>
        <authorList>
            <person name="Wang F.Q."/>
            <person name="Shen Q.Y."/>
            <person name="Chen G.J."/>
            <person name="Du Z.J."/>
        </authorList>
    </citation>
    <scope>NUCLEOTIDE SEQUENCE [LARGE SCALE GENOMIC DNA]</scope>
    <source>
        <strain evidence="1 2">SY21</strain>
    </source>
</reference>
<protein>
    <submittedName>
        <fullName evidence="1">Uncharacterized protein</fullName>
    </submittedName>
</protein>
<organism evidence="1 2">
    <name type="scientific">Mariniphaga sediminis</name>
    <dbReference type="NCBI Taxonomy" id="1628158"/>
    <lineage>
        <taxon>Bacteria</taxon>
        <taxon>Pseudomonadati</taxon>
        <taxon>Bacteroidota</taxon>
        <taxon>Bacteroidia</taxon>
        <taxon>Marinilabiliales</taxon>
        <taxon>Prolixibacteraceae</taxon>
        <taxon>Mariniphaga</taxon>
    </lineage>
</organism>
<gene>
    <name evidence="1" type="ORF">D1164_12900</name>
</gene>
<dbReference type="Proteomes" id="UP000266441">
    <property type="component" value="Unassembled WGS sequence"/>
</dbReference>
<evidence type="ECO:0000313" key="2">
    <source>
        <dbReference type="Proteomes" id="UP000266441"/>
    </source>
</evidence>
<dbReference type="RefSeq" id="WP_119350395.1">
    <property type="nucleotide sequence ID" value="NZ_QWET01000008.1"/>
</dbReference>